<dbReference type="Proteomes" id="UP001324115">
    <property type="component" value="Unassembled WGS sequence"/>
</dbReference>
<feature type="chain" id="PRO_5042937843" evidence="2">
    <location>
        <begin position="22"/>
        <end position="501"/>
    </location>
</feature>
<dbReference type="InterPro" id="IPR012337">
    <property type="entry name" value="RNaseH-like_sf"/>
</dbReference>
<dbReference type="EMBL" id="JAXUIC010000012">
    <property type="protein sequence ID" value="KAK4558221.1"/>
    <property type="molecule type" value="Genomic_DNA"/>
</dbReference>
<dbReference type="PANTHER" id="PTHR46481:SF8">
    <property type="entry name" value="ZINC FINGER BED DOMAIN-CONTAINING PROTEIN RICESLEEPER 1-LIKE"/>
    <property type="match status" value="1"/>
</dbReference>
<evidence type="ECO:0000313" key="5">
    <source>
        <dbReference type="EMBL" id="KAK4558221.1"/>
    </source>
</evidence>
<evidence type="ECO:0000259" key="4">
    <source>
        <dbReference type="Pfam" id="PF14372"/>
    </source>
</evidence>
<organism evidence="5 6">
    <name type="scientific">Quercus rubra</name>
    <name type="common">Northern red oak</name>
    <name type="synonym">Quercus borealis</name>
    <dbReference type="NCBI Taxonomy" id="3512"/>
    <lineage>
        <taxon>Eukaryota</taxon>
        <taxon>Viridiplantae</taxon>
        <taxon>Streptophyta</taxon>
        <taxon>Embryophyta</taxon>
        <taxon>Tracheophyta</taxon>
        <taxon>Spermatophyta</taxon>
        <taxon>Magnoliopsida</taxon>
        <taxon>eudicotyledons</taxon>
        <taxon>Gunneridae</taxon>
        <taxon>Pentapetalae</taxon>
        <taxon>rosids</taxon>
        <taxon>fabids</taxon>
        <taxon>Fagales</taxon>
        <taxon>Fagaceae</taxon>
        <taxon>Quercus</taxon>
    </lineage>
</organism>
<dbReference type="Pfam" id="PF14372">
    <property type="entry name" value="hAT-like_RNase-H"/>
    <property type="match status" value="1"/>
</dbReference>
<dbReference type="AlphaFoldDB" id="A0AAN7I3I2"/>
<keyword evidence="6" id="KW-1185">Reference proteome</keyword>
<dbReference type="Pfam" id="PF05699">
    <property type="entry name" value="Dimer_Tnp_hAT"/>
    <property type="match status" value="1"/>
</dbReference>
<accession>A0AAN7I3I2</accession>
<dbReference type="GO" id="GO:0046983">
    <property type="term" value="F:protein dimerization activity"/>
    <property type="evidence" value="ECO:0007669"/>
    <property type="project" value="InterPro"/>
</dbReference>
<keyword evidence="2" id="KW-0732">Signal</keyword>
<keyword evidence="1" id="KW-0238">DNA-binding</keyword>
<evidence type="ECO:0000256" key="1">
    <source>
        <dbReference type="ARBA" id="ARBA00023125"/>
    </source>
</evidence>
<name>A0AAN7I3I2_QUERU</name>
<dbReference type="GO" id="GO:0003677">
    <property type="term" value="F:DNA binding"/>
    <property type="evidence" value="ECO:0007669"/>
    <property type="project" value="UniProtKB-KW"/>
</dbReference>
<evidence type="ECO:0000313" key="6">
    <source>
        <dbReference type="Proteomes" id="UP001324115"/>
    </source>
</evidence>
<dbReference type="SUPFAM" id="SSF140996">
    <property type="entry name" value="Hermes dimerisation domain"/>
    <property type="match status" value="1"/>
</dbReference>
<evidence type="ECO:0000256" key="2">
    <source>
        <dbReference type="SAM" id="SignalP"/>
    </source>
</evidence>
<evidence type="ECO:0000259" key="3">
    <source>
        <dbReference type="Pfam" id="PF05699"/>
    </source>
</evidence>
<feature type="signal peptide" evidence="2">
    <location>
        <begin position="1"/>
        <end position="21"/>
    </location>
</feature>
<protein>
    <submittedName>
        <fullName evidence="5">Uncharacterized protein</fullName>
    </submittedName>
</protein>
<feature type="domain" description="hAT-like transposase RNase-H fold" evidence="4">
    <location>
        <begin position="311"/>
        <end position="403"/>
    </location>
</feature>
<reference evidence="5 6" key="1">
    <citation type="journal article" date="2023" name="G3 (Bethesda)">
        <title>A haplotype-resolved chromosome-scale genome for Quercus rubra L. provides insights into the genetics of adaptive traits for red oak species.</title>
        <authorList>
            <person name="Kapoor B."/>
            <person name="Jenkins J."/>
            <person name="Schmutz J."/>
            <person name="Zhebentyayeva T."/>
            <person name="Kuelheim C."/>
            <person name="Coggeshall M."/>
            <person name="Heim C."/>
            <person name="Lasky J.R."/>
            <person name="Leites L."/>
            <person name="Islam-Faridi N."/>
            <person name="Romero-Severson J."/>
            <person name="DeLeo V.L."/>
            <person name="Lucas S.M."/>
            <person name="Lazic D."/>
            <person name="Gailing O."/>
            <person name="Carlson J."/>
            <person name="Staton M."/>
        </authorList>
    </citation>
    <scope>NUCLEOTIDE SEQUENCE [LARGE SCALE GENOMIC DNA]</scope>
    <source>
        <strain evidence="5">Pseudo-F2</strain>
    </source>
</reference>
<dbReference type="InterPro" id="IPR008906">
    <property type="entry name" value="HATC_C_dom"/>
</dbReference>
<sequence length="501" mass="57717">MFSFCFVDFLFFFWLIFKSWCKKYPYGKNKKEDKTQMTLVFRPKKSDDAKGANSNSLIDVSYNEGMCREALARMIIVDELPFKFVEHEGFRNYSNVLQPRFIVPTRTTVARDCIRFYSIERDRLKIFLEKYTQRISLTTDTWTSIQTLHVILNFCQVPNHKGETIGKVVESLLLSWGIDKIFTLTIDNAASNCGTITYLNRITTEWGASILGGEFMHMRCCAHIVNLIVMEGLKSLHEYDKFKACVEKVKIASKGCVCLDVPTRWNSTYIMLENVEKIQRAFERLHVNDAQYIRYFLDDGSGKKILGPPNFEDWDNVKTELTNLCESNDPFLSMMAREMHEKFDKYWGDIEKLNLMMFVAIVLDPRYKLRFVNFWFTKSNPGVVAGNMTKKVEMALIRMYEHYCDCDGYSNGQGQDGSSSSNVETRPVMHLAADSLESKSKVERYLADCVEEDSPNFLARDVLVIPLSTVASESVFSTGGHVLDPFRSFLMPNTVEMLICT</sequence>
<dbReference type="PANTHER" id="PTHR46481">
    <property type="entry name" value="ZINC FINGER BED DOMAIN-CONTAINING PROTEIN 4"/>
    <property type="match status" value="1"/>
</dbReference>
<dbReference type="InterPro" id="IPR052035">
    <property type="entry name" value="ZnF_BED_domain_contain"/>
</dbReference>
<comment type="caution">
    <text evidence="5">The sequence shown here is derived from an EMBL/GenBank/DDBJ whole genome shotgun (WGS) entry which is preliminary data.</text>
</comment>
<dbReference type="InterPro" id="IPR025525">
    <property type="entry name" value="hAT-like_transposase_RNase-H"/>
</dbReference>
<gene>
    <name evidence="5" type="ORF">RGQ29_007830</name>
</gene>
<feature type="domain" description="HAT C-terminal dimerisation" evidence="3">
    <location>
        <begin position="458"/>
        <end position="501"/>
    </location>
</feature>
<proteinExistence type="predicted"/>
<dbReference type="SUPFAM" id="SSF53098">
    <property type="entry name" value="Ribonuclease H-like"/>
    <property type="match status" value="1"/>
</dbReference>